<feature type="compositionally biased region" description="Basic residues" evidence="1">
    <location>
        <begin position="327"/>
        <end position="339"/>
    </location>
</feature>
<feature type="compositionally biased region" description="Low complexity" evidence="1">
    <location>
        <begin position="433"/>
        <end position="443"/>
    </location>
</feature>
<evidence type="ECO:0000313" key="3">
    <source>
        <dbReference type="Proteomes" id="UP000305948"/>
    </source>
</evidence>
<reference evidence="2 3" key="1">
    <citation type="journal article" date="2019" name="Nat. Ecol. Evol.">
        <title>Megaphylogeny resolves global patterns of mushroom evolution.</title>
        <authorList>
            <person name="Varga T."/>
            <person name="Krizsan K."/>
            <person name="Foldi C."/>
            <person name="Dima B."/>
            <person name="Sanchez-Garcia M."/>
            <person name="Sanchez-Ramirez S."/>
            <person name="Szollosi G.J."/>
            <person name="Szarkandi J.G."/>
            <person name="Papp V."/>
            <person name="Albert L."/>
            <person name="Andreopoulos W."/>
            <person name="Angelini C."/>
            <person name="Antonin V."/>
            <person name="Barry K.W."/>
            <person name="Bougher N.L."/>
            <person name="Buchanan P."/>
            <person name="Buyck B."/>
            <person name="Bense V."/>
            <person name="Catcheside P."/>
            <person name="Chovatia M."/>
            <person name="Cooper J."/>
            <person name="Damon W."/>
            <person name="Desjardin D."/>
            <person name="Finy P."/>
            <person name="Geml J."/>
            <person name="Haridas S."/>
            <person name="Hughes K."/>
            <person name="Justo A."/>
            <person name="Karasinski D."/>
            <person name="Kautmanova I."/>
            <person name="Kiss B."/>
            <person name="Kocsube S."/>
            <person name="Kotiranta H."/>
            <person name="LaButti K.M."/>
            <person name="Lechner B.E."/>
            <person name="Liimatainen K."/>
            <person name="Lipzen A."/>
            <person name="Lukacs Z."/>
            <person name="Mihaltcheva S."/>
            <person name="Morgado L.N."/>
            <person name="Niskanen T."/>
            <person name="Noordeloos M.E."/>
            <person name="Ohm R.A."/>
            <person name="Ortiz-Santana B."/>
            <person name="Ovrebo C."/>
            <person name="Racz N."/>
            <person name="Riley R."/>
            <person name="Savchenko A."/>
            <person name="Shiryaev A."/>
            <person name="Soop K."/>
            <person name="Spirin V."/>
            <person name="Szebenyi C."/>
            <person name="Tomsovsky M."/>
            <person name="Tulloss R.E."/>
            <person name="Uehling J."/>
            <person name="Grigoriev I.V."/>
            <person name="Vagvolgyi C."/>
            <person name="Papp T."/>
            <person name="Martin F.M."/>
            <person name="Miettinen O."/>
            <person name="Hibbett D.S."/>
            <person name="Nagy L.G."/>
        </authorList>
    </citation>
    <scope>NUCLEOTIDE SEQUENCE [LARGE SCALE GENOMIC DNA]</scope>
    <source>
        <strain evidence="2 3">OMC1185</strain>
    </source>
</reference>
<evidence type="ECO:0000313" key="2">
    <source>
        <dbReference type="EMBL" id="TFK51345.1"/>
    </source>
</evidence>
<dbReference type="Proteomes" id="UP000305948">
    <property type="component" value="Unassembled WGS sequence"/>
</dbReference>
<feature type="region of interest" description="Disordered" evidence="1">
    <location>
        <begin position="256"/>
        <end position="279"/>
    </location>
</feature>
<sequence>MAGSAPIFQPITQGGPVATLLLIENSREMAQYWPELRAHYLPTLLGTMRLANPVVPIQVLLMPTSAATTTIDKLKSPQMEYNEQLELGFNFDRQNRIMPSTIQRAIHSLASTFEGVPSTRHLIVVAASDAAIGTDIGLMSTVHTGAEWQVLSNQLVQHNVQLHMILRAEVKMDILTDFFYTTLQAQGKTQGTPWFKTDERKYRLLLSAERKFPISPAGSTGPQTVDNVPFSTDSSSDMLMMSSGVPAAHSGHYASLSAATPTSPMPEPEVVYPSPPLHQAQPHLLRSQTFPPPAAQLQAAEATATTPPDVKPEASEEGSPKPSLVTRIKKIHGMTKRRTYGANANLRPPLTRTDLSQSQSAGSASPNSPGTSRGPLPYQRSAAPRAQHLSPAEGPATLGPRRKSRAHAPLDTKAAQMPDFPEEGALYPEVPMTDSTPSSPTTSAHFNALSSLTPLTPASAVMSASSAPASFSVQQDEYFASTDPSGGSTGIPISTAWSSPEDASGSQAIFPETPYQFNALDTYGGQQWMSDESWESSFATPETLQSLQAPAGNAKELGPLPISGIPLATSASIMTSPTRVSLPFASSSMASSAPTSPAMDGDQPFIFNAEYEAQVSARYEETIRAAGISQPVVSAQRRHSSYTVAPPVASTASRPPLYVSTHSSPTQSGPPSLQVSPVVATDNQGYAAYGPCGAPLQQGPPPADSRYYNPLYGAYV</sequence>
<proteinExistence type="predicted"/>
<feature type="region of interest" description="Disordered" evidence="1">
    <location>
        <begin position="294"/>
        <end position="445"/>
    </location>
</feature>
<keyword evidence="3" id="KW-1185">Reference proteome</keyword>
<dbReference type="AlphaFoldDB" id="A0A5C3N2U5"/>
<dbReference type="EMBL" id="ML213511">
    <property type="protein sequence ID" value="TFK51345.1"/>
    <property type="molecule type" value="Genomic_DNA"/>
</dbReference>
<gene>
    <name evidence="2" type="ORF">OE88DRAFT_1659288</name>
</gene>
<feature type="compositionally biased region" description="Polar residues" evidence="1">
    <location>
        <begin position="353"/>
        <end position="371"/>
    </location>
</feature>
<accession>A0A5C3N2U5</accession>
<evidence type="ECO:0000256" key="1">
    <source>
        <dbReference type="SAM" id="MobiDB-lite"/>
    </source>
</evidence>
<protein>
    <submittedName>
        <fullName evidence="2">Uncharacterized protein</fullName>
    </submittedName>
</protein>
<feature type="compositionally biased region" description="Polar residues" evidence="1">
    <location>
        <begin position="482"/>
        <end position="498"/>
    </location>
</feature>
<feature type="compositionally biased region" description="Low complexity" evidence="1">
    <location>
        <begin position="295"/>
        <end position="308"/>
    </location>
</feature>
<organism evidence="2 3">
    <name type="scientific">Heliocybe sulcata</name>
    <dbReference type="NCBI Taxonomy" id="5364"/>
    <lineage>
        <taxon>Eukaryota</taxon>
        <taxon>Fungi</taxon>
        <taxon>Dikarya</taxon>
        <taxon>Basidiomycota</taxon>
        <taxon>Agaricomycotina</taxon>
        <taxon>Agaricomycetes</taxon>
        <taxon>Gloeophyllales</taxon>
        <taxon>Gloeophyllaceae</taxon>
        <taxon>Heliocybe</taxon>
    </lineage>
</organism>
<feature type="region of interest" description="Disordered" evidence="1">
    <location>
        <begin position="480"/>
        <end position="508"/>
    </location>
</feature>
<name>A0A5C3N2U5_9AGAM</name>
<dbReference type="OrthoDB" id="3263163at2759"/>